<accession>A0ABR1JBB4</accession>
<organism evidence="1 2">
    <name type="scientific">Marasmiellus scandens</name>
    <dbReference type="NCBI Taxonomy" id="2682957"/>
    <lineage>
        <taxon>Eukaryota</taxon>
        <taxon>Fungi</taxon>
        <taxon>Dikarya</taxon>
        <taxon>Basidiomycota</taxon>
        <taxon>Agaricomycotina</taxon>
        <taxon>Agaricomycetes</taxon>
        <taxon>Agaricomycetidae</taxon>
        <taxon>Agaricales</taxon>
        <taxon>Marasmiineae</taxon>
        <taxon>Omphalotaceae</taxon>
        <taxon>Marasmiellus</taxon>
    </lineage>
</organism>
<protein>
    <recommendedName>
        <fullName evidence="3">Spindle and kinetochore-associated protein 3</fullName>
    </recommendedName>
</protein>
<evidence type="ECO:0000313" key="1">
    <source>
        <dbReference type="EMBL" id="KAK7453483.1"/>
    </source>
</evidence>
<comment type="caution">
    <text evidence="1">The sequence shown here is derived from an EMBL/GenBank/DDBJ whole genome shotgun (WGS) entry which is preliminary data.</text>
</comment>
<dbReference type="EMBL" id="JBANRG010000026">
    <property type="protein sequence ID" value="KAK7453483.1"/>
    <property type="molecule type" value="Genomic_DNA"/>
</dbReference>
<reference evidence="1 2" key="1">
    <citation type="submission" date="2024-01" db="EMBL/GenBank/DDBJ databases">
        <title>A draft genome for the cacao thread blight pathogen Marasmiellus scandens.</title>
        <authorList>
            <person name="Baruah I.K."/>
            <person name="Leung J."/>
            <person name="Bukari Y."/>
            <person name="Amoako-Attah I."/>
            <person name="Meinhardt L.W."/>
            <person name="Bailey B.A."/>
            <person name="Cohen S.P."/>
        </authorList>
    </citation>
    <scope>NUCLEOTIDE SEQUENCE [LARGE SCALE GENOMIC DNA]</scope>
    <source>
        <strain evidence="1 2">GH-19</strain>
    </source>
</reference>
<dbReference type="Proteomes" id="UP001498398">
    <property type="component" value="Unassembled WGS sequence"/>
</dbReference>
<gene>
    <name evidence="1" type="ORF">VKT23_011760</name>
</gene>
<name>A0ABR1JBB4_9AGAR</name>
<evidence type="ECO:0000313" key="2">
    <source>
        <dbReference type="Proteomes" id="UP001498398"/>
    </source>
</evidence>
<keyword evidence="2" id="KW-1185">Reference proteome</keyword>
<evidence type="ECO:0008006" key="3">
    <source>
        <dbReference type="Google" id="ProtNLM"/>
    </source>
</evidence>
<sequence>MNYTLRQIKNFLRSGSTLTFEEKFKRSESFEHFKNPPSTENDLQQQLTDLSKQLQVLVDYISEKFEPLQDRLDLCIRHGQMEFDLLQYYFKKDDLLSTMTSDPEQDPPVSHYYF</sequence>
<proteinExistence type="predicted"/>